<evidence type="ECO:0000313" key="2">
    <source>
        <dbReference type="EMBL" id="AQP25570.1"/>
    </source>
</evidence>
<protein>
    <submittedName>
        <fullName evidence="2">Halogenase</fullName>
    </submittedName>
</protein>
<dbReference type="Gene3D" id="3.50.50.60">
    <property type="entry name" value="FAD/NAD(P)-binding domain"/>
    <property type="match status" value="1"/>
</dbReference>
<dbReference type="SMR" id="A0A1S5VI70"/>
<dbReference type="InterPro" id="IPR006905">
    <property type="entry name" value="Flavin_halogenase"/>
</dbReference>
<evidence type="ECO:0000256" key="1">
    <source>
        <dbReference type="ARBA" id="ARBA00038396"/>
    </source>
</evidence>
<dbReference type="Gene3D" id="3.30.9.100">
    <property type="match status" value="1"/>
</dbReference>
<dbReference type="AlphaFoldDB" id="A0A1S5VI70"/>
<comment type="similarity">
    <text evidence="1">Belongs to the flavin-dependent halogenase family. Bacterial tryptophan halogenase subfamily.</text>
</comment>
<dbReference type="Pfam" id="PF04820">
    <property type="entry name" value="Trp_halogenase"/>
    <property type="match status" value="2"/>
</dbReference>
<dbReference type="InterPro" id="IPR050816">
    <property type="entry name" value="Flavin-dep_Halogenase_NPB"/>
</dbReference>
<name>A0A1S5VI70_9ACTN</name>
<dbReference type="SUPFAM" id="SSF51905">
    <property type="entry name" value="FAD/NAD(P)-binding domain"/>
    <property type="match status" value="1"/>
</dbReference>
<reference evidence="2" key="1">
    <citation type="submission" date="2016-09" db="EMBL/GenBank/DDBJ databases">
        <title>Formicamycins, antibacterial polyketides produced by Streptomyces formicae isolated from African Tetraponera plant-ants.</title>
        <authorList>
            <person name="Qin Z."/>
            <person name="Munnoch J.T."/>
            <person name="Devine R."/>
            <person name="Holmes N.A."/>
            <person name="Seipke R.F."/>
            <person name="Wilkinson B."/>
            <person name="Hutchings M.I."/>
        </authorList>
    </citation>
    <scope>NUCLEOTIDE SEQUENCE</scope>
    <source>
        <strain evidence="2">KY5</strain>
    </source>
</reference>
<dbReference type="GO" id="GO:0004497">
    <property type="term" value="F:monooxygenase activity"/>
    <property type="evidence" value="ECO:0007669"/>
    <property type="project" value="InterPro"/>
</dbReference>
<proteinExistence type="inferred from homology"/>
<accession>A0A1S5VI70</accession>
<dbReference type="EMBL" id="KX859301">
    <property type="protein sequence ID" value="AQP25570.1"/>
    <property type="molecule type" value="Genomic_DNA"/>
</dbReference>
<dbReference type="InterPro" id="IPR036188">
    <property type="entry name" value="FAD/NAD-bd_sf"/>
</dbReference>
<dbReference type="PANTHER" id="PTHR43747:SF1">
    <property type="entry name" value="SLR1998 PROTEIN"/>
    <property type="match status" value="1"/>
</dbReference>
<gene>
    <name evidence="2" type="ORF">forV</name>
</gene>
<sequence>MSDQQRHYDVVVVGGGPAGASTAALLATEGRSVLVLEREKFPRYHIGESLIPGVWPTLDRLGLRERLENMGLVRKYGGTLVWGRDLPQWTFSFADGGPYPYAYQVRRADFDALLLTRARELGAHVVEDATVKEPLFDGERMTGVRYQPRGGDPVEAHADLVVDASGQQRWLGRHFDLIRWHEDLRNIAVWAYFQGCRRYEGQESGNVLIEYRPGGWLWFIPLGDGTTSIGYVTPTATLAESGLTAEKLWAEQTAESREVARMMEPATRVSGFRTIKDWSYNLERFHGPGWLAVGDAACFVDPLLSTGVTLALRGGATAASAAGMMLDTPATAHETGRRYEESYRRFLTGILDFVRAFYDQRKNRGEYYEDAKKILDRGEGLPADVDFVTLVSGLSDGGDFFESPPEGGLELLEKLRSRVSAPPMTVERGR</sequence>
<organism evidence="2">
    <name type="scientific">Streptomyces sp. KY5</name>
    <dbReference type="NCBI Taxonomy" id="1958824"/>
    <lineage>
        <taxon>Bacteria</taxon>
        <taxon>Bacillati</taxon>
        <taxon>Actinomycetota</taxon>
        <taxon>Actinomycetes</taxon>
        <taxon>Kitasatosporales</taxon>
        <taxon>Streptomycetaceae</taxon>
        <taxon>Streptomyces</taxon>
    </lineage>
</organism>
<dbReference type="PANTHER" id="PTHR43747">
    <property type="entry name" value="FAD-BINDING PROTEIN"/>
    <property type="match status" value="1"/>
</dbReference>